<dbReference type="EMBL" id="NNRM01000041">
    <property type="protein sequence ID" value="OYR23271.1"/>
    <property type="molecule type" value="Genomic_DNA"/>
</dbReference>
<feature type="transmembrane region" description="Helical" evidence="1">
    <location>
        <begin position="148"/>
        <end position="170"/>
    </location>
</feature>
<proteinExistence type="predicted"/>
<feature type="transmembrane region" description="Helical" evidence="1">
    <location>
        <begin position="227"/>
        <end position="248"/>
    </location>
</feature>
<protein>
    <submittedName>
        <fullName evidence="2">Putative membrane protein</fullName>
    </submittedName>
</protein>
<gene>
    <name evidence="2" type="ORF">CEV34_4017</name>
</gene>
<comment type="caution">
    <text evidence="2">The sequence shown here is derived from an EMBL/GenBank/DDBJ whole genome shotgun (WGS) entry which is preliminary data.</text>
</comment>
<feature type="transmembrane region" description="Helical" evidence="1">
    <location>
        <begin position="182"/>
        <end position="206"/>
    </location>
</feature>
<name>A0A256G9F7_9HYPH</name>
<reference evidence="2 3" key="1">
    <citation type="submission" date="2017-07" db="EMBL/GenBank/DDBJ databases">
        <title>Phylogenetic study on the rhizospheric bacterium Ochrobactrum sp. A44.</title>
        <authorList>
            <person name="Krzyzanowska D.M."/>
            <person name="Ossowicki A."/>
            <person name="Rajewska M."/>
            <person name="Maciag T."/>
            <person name="Kaczynski Z."/>
            <person name="Czerwicka M."/>
            <person name="Jafra S."/>
        </authorList>
    </citation>
    <scope>NUCLEOTIDE SEQUENCE [LARGE SCALE GENOMIC DNA]</scope>
    <source>
        <strain evidence="2 3">CCUG 30717</strain>
    </source>
</reference>
<evidence type="ECO:0000256" key="1">
    <source>
        <dbReference type="SAM" id="Phobius"/>
    </source>
</evidence>
<feature type="transmembrane region" description="Helical" evidence="1">
    <location>
        <begin position="320"/>
        <end position="342"/>
    </location>
</feature>
<dbReference type="STRING" id="419475.A8A54_10805"/>
<dbReference type="AlphaFoldDB" id="A0A256G9F7"/>
<keyword evidence="1" id="KW-1133">Transmembrane helix</keyword>
<feature type="transmembrane region" description="Helical" evidence="1">
    <location>
        <begin position="12"/>
        <end position="34"/>
    </location>
</feature>
<organism evidence="2 3">
    <name type="scientific">Brucella pseudogrignonensis</name>
    <dbReference type="NCBI Taxonomy" id="419475"/>
    <lineage>
        <taxon>Bacteria</taxon>
        <taxon>Pseudomonadati</taxon>
        <taxon>Pseudomonadota</taxon>
        <taxon>Alphaproteobacteria</taxon>
        <taxon>Hyphomicrobiales</taxon>
        <taxon>Brucellaceae</taxon>
        <taxon>Brucella/Ochrobactrum group</taxon>
        <taxon>Brucella</taxon>
    </lineage>
</organism>
<evidence type="ECO:0000313" key="3">
    <source>
        <dbReference type="Proteomes" id="UP000216188"/>
    </source>
</evidence>
<dbReference type="RefSeq" id="WP_094544239.1">
    <property type="nucleotide sequence ID" value="NZ_CAXURC020000002.1"/>
</dbReference>
<feature type="transmembrane region" description="Helical" evidence="1">
    <location>
        <begin position="293"/>
        <end position="314"/>
    </location>
</feature>
<keyword evidence="1" id="KW-0812">Transmembrane</keyword>
<keyword evidence="3" id="KW-1185">Reference proteome</keyword>
<accession>A0A256G9F7</accession>
<evidence type="ECO:0000313" key="2">
    <source>
        <dbReference type="EMBL" id="OYR23271.1"/>
    </source>
</evidence>
<feature type="transmembrane region" description="Helical" evidence="1">
    <location>
        <begin position="401"/>
        <end position="420"/>
    </location>
</feature>
<feature type="transmembrane region" description="Helical" evidence="1">
    <location>
        <begin position="254"/>
        <end position="273"/>
    </location>
</feature>
<sequence length="464" mass="50151">MIGAALSRWTLSYFAASLAFLIIGVGMMAGGFGYPFHGIRAPETLILVHIIAIGWLALLMSGALLQFVPVLVAKPLWGSSAQLPALLLLLSGLIGLLLGFAGMAGLLEDTIALLPISGLLLIAGFSLIVLMLGVTIWKARPISLPTRFVAVGIGCLLIVASLGGLYTFVLSGATEQIIALEIAGSTVSIHAALALGGWMTFTAMGVSYRLLTMFMLSPDSNTKRTRLLWWLGLAALTILSFSITVFAFGIGQPAIALSIALVPAIACIALYALDVRAIYRQRKRKAIELNSMASISAFAALLISMLLALTMLWTGVTDQMVAALVYLFVFGWLSGLSLAQLYKIVPFLTWLECYGPVMGRVQTPRVQDMVREQNARHWFILYYGSVWFCTLALIFNHLTIFRLSSALNLIAILALSVHFFRARRLLDVPTNLRLPNGVILPNLIHAGAPVLKARRVLSQPGDTL</sequence>
<feature type="transmembrane region" description="Helical" evidence="1">
    <location>
        <begin position="46"/>
        <end position="73"/>
    </location>
</feature>
<feature type="transmembrane region" description="Helical" evidence="1">
    <location>
        <begin position="378"/>
        <end position="395"/>
    </location>
</feature>
<feature type="transmembrane region" description="Helical" evidence="1">
    <location>
        <begin position="113"/>
        <end position="136"/>
    </location>
</feature>
<keyword evidence="1" id="KW-0472">Membrane</keyword>
<feature type="transmembrane region" description="Helical" evidence="1">
    <location>
        <begin position="85"/>
        <end position="107"/>
    </location>
</feature>
<dbReference type="Proteomes" id="UP000216188">
    <property type="component" value="Unassembled WGS sequence"/>
</dbReference>